<keyword evidence="7" id="KW-1185">Reference proteome</keyword>
<organism evidence="6 7">
    <name type="scientific">Frankia umida</name>
    <dbReference type="NCBI Taxonomy" id="573489"/>
    <lineage>
        <taxon>Bacteria</taxon>
        <taxon>Bacillati</taxon>
        <taxon>Actinomycetota</taxon>
        <taxon>Actinomycetes</taxon>
        <taxon>Frankiales</taxon>
        <taxon>Frankiaceae</taxon>
        <taxon>Frankia</taxon>
    </lineage>
</organism>
<dbReference type="Gene3D" id="1.10.357.10">
    <property type="entry name" value="Tetracycline Repressor, domain 2"/>
    <property type="match status" value="1"/>
</dbReference>
<feature type="DNA-binding region" description="H-T-H motif" evidence="4">
    <location>
        <begin position="33"/>
        <end position="52"/>
    </location>
</feature>
<keyword evidence="3" id="KW-0804">Transcription</keyword>
<evidence type="ECO:0000313" key="7">
    <source>
        <dbReference type="Proteomes" id="UP001201873"/>
    </source>
</evidence>
<evidence type="ECO:0000313" key="6">
    <source>
        <dbReference type="EMBL" id="MCK9878003.1"/>
    </source>
</evidence>
<dbReference type="SUPFAM" id="SSF46689">
    <property type="entry name" value="Homeodomain-like"/>
    <property type="match status" value="1"/>
</dbReference>
<protein>
    <submittedName>
        <fullName evidence="6">TetR/AcrR family transcriptional regulator</fullName>
    </submittedName>
</protein>
<evidence type="ECO:0000256" key="4">
    <source>
        <dbReference type="PROSITE-ProRule" id="PRU00335"/>
    </source>
</evidence>
<accession>A0ABT0K2I9</accession>
<reference evidence="6 7" key="1">
    <citation type="submission" date="2022-04" db="EMBL/GenBank/DDBJ databases">
        <title>Genome diversity in the genus Frankia.</title>
        <authorList>
            <person name="Carlos-Shanley C."/>
            <person name="Hahn D."/>
        </authorList>
    </citation>
    <scope>NUCLEOTIDE SEQUENCE [LARGE SCALE GENOMIC DNA]</scope>
    <source>
        <strain evidence="6 7">Ag45/Mut15</strain>
    </source>
</reference>
<dbReference type="InterPro" id="IPR009057">
    <property type="entry name" value="Homeodomain-like_sf"/>
</dbReference>
<keyword evidence="1" id="KW-0805">Transcription regulation</keyword>
<feature type="domain" description="HTH tetR-type" evidence="5">
    <location>
        <begin position="12"/>
        <end position="70"/>
    </location>
</feature>
<dbReference type="RefSeq" id="WP_248826165.1">
    <property type="nucleotide sequence ID" value="NZ_JALKFT010000025.1"/>
</dbReference>
<dbReference type="InterPro" id="IPR001647">
    <property type="entry name" value="HTH_TetR"/>
</dbReference>
<dbReference type="Proteomes" id="UP001201873">
    <property type="component" value="Unassembled WGS sequence"/>
</dbReference>
<dbReference type="InterPro" id="IPR050109">
    <property type="entry name" value="HTH-type_TetR-like_transc_reg"/>
</dbReference>
<proteinExistence type="predicted"/>
<evidence type="ECO:0000259" key="5">
    <source>
        <dbReference type="PROSITE" id="PS50977"/>
    </source>
</evidence>
<evidence type="ECO:0000256" key="2">
    <source>
        <dbReference type="ARBA" id="ARBA00023125"/>
    </source>
</evidence>
<dbReference type="PROSITE" id="PS50977">
    <property type="entry name" value="HTH_TETR_2"/>
    <property type="match status" value="1"/>
</dbReference>
<name>A0ABT0K2I9_9ACTN</name>
<comment type="caution">
    <text evidence="6">The sequence shown here is derived from an EMBL/GenBank/DDBJ whole genome shotgun (WGS) entry which is preliminary data.</text>
</comment>
<dbReference type="EMBL" id="JALKFT010000025">
    <property type="protein sequence ID" value="MCK9878003.1"/>
    <property type="molecule type" value="Genomic_DNA"/>
</dbReference>
<evidence type="ECO:0000256" key="1">
    <source>
        <dbReference type="ARBA" id="ARBA00023015"/>
    </source>
</evidence>
<sequence length="201" mass="21453">MASVSLSDARAALVRDRVVEAVAGLLAGGEDLTFAKVAKAAGVPERTVYRHFPSREALLTAVFGWANRRIGFDGPAPADAAQLAAMVRQVFTGFDDIAPIVRELLLAPEGLLARLSDNDRRRRTARTVVAQEVPGLDETSARRVAAALQALTAAATWQTLRDYWDLDGAEAGETAALALELILDGARARVAAQKPKANEPR</sequence>
<gene>
    <name evidence="6" type="ORF">MXD59_19875</name>
</gene>
<dbReference type="PANTHER" id="PTHR30055">
    <property type="entry name" value="HTH-TYPE TRANSCRIPTIONAL REGULATOR RUTR"/>
    <property type="match status" value="1"/>
</dbReference>
<dbReference type="PANTHER" id="PTHR30055:SF234">
    <property type="entry name" value="HTH-TYPE TRANSCRIPTIONAL REGULATOR BETI"/>
    <property type="match status" value="1"/>
</dbReference>
<keyword evidence="2 4" id="KW-0238">DNA-binding</keyword>
<evidence type="ECO:0000256" key="3">
    <source>
        <dbReference type="ARBA" id="ARBA00023163"/>
    </source>
</evidence>
<dbReference type="Pfam" id="PF00440">
    <property type="entry name" value="TetR_N"/>
    <property type="match status" value="1"/>
</dbReference>